<keyword evidence="3" id="KW-1185">Reference proteome</keyword>
<feature type="domain" description="DUF547" evidence="1">
    <location>
        <begin position="1"/>
        <end position="119"/>
    </location>
</feature>
<dbReference type="PANTHER" id="PTHR23054">
    <property type="entry name" value="TERNARY COMPLEX FACTOR MIP1, LEUCINE-ZIPPER-RELATED"/>
    <property type="match status" value="1"/>
</dbReference>
<dbReference type="Pfam" id="PF04784">
    <property type="entry name" value="DUF547"/>
    <property type="match status" value="1"/>
</dbReference>
<sequence length="206" mass="23459">MHAHLAYGISHGSLRRLALFHKAAYNIGGHIITANSIEHVILHCRTPRVGRWFEAIISTAIRKKSAEDKQLINSNFGLVTSQPLVLFALCTGASSDPMLRVYTAMSVMEELEKATKDFIQSNVLFKKSGKVCLPKLVDRYGKETSLGFNELVAWVSANVDRKLHDMIHRYIDEQNKKAVQVIEWIPYNSKFRYVFGKELTEKPWLV</sequence>
<proteinExistence type="predicted"/>
<dbReference type="OrthoDB" id="10264538at2759"/>
<evidence type="ECO:0000259" key="1">
    <source>
        <dbReference type="Pfam" id="PF04784"/>
    </source>
</evidence>
<dbReference type="InterPro" id="IPR006869">
    <property type="entry name" value="DUF547"/>
</dbReference>
<gene>
    <name evidence="2" type="ORF">HPP92_022473</name>
</gene>
<evidence type="ECO:0000313" key="2">
    <source>
        <dbReference type="EMBL" id="KAG0457316.1"/>
    </source>
</evidence>
<dbReference type="PANTHER" id="PTHR23054:SF26">
    <property type="entry name" value="ELECTRON TRANSPORTER"/>
    <property type="match status" value="1"/>
</dbReference>
<evidence type="ECO:0000313" key="3">
    <source>
        <dbReference type="Proteomes" id="UP000636800"/>
    </source>
</evidence>
<dbReference type="AlphaFoldDB" id="A0A835UFC5"/>
<comment type="caution">
    <text evidence="2">The sequence shown here is derived from an EMBL/GenBank/DDBJ whole genome shotgun (WGS) entry which is preliminary data.</text>
</comment>
<reference evidence="2 3" key="1">
    <citation type="journal article" date="2020" name="Nat. Food">
        <title>A phased Vanilla planifolia genome enables genetic improvement of flavour and production.</title>
        <authorList>
            <person name="Hasing T."/>
            <person name="Tang H."/>
            <person name="Brym M."/>
            <person name="Khazi F."/>
            <person name="Huang T."/>
            <person name="Chambers A.H."/>
        </authorList>
    </citation>
    <scope>NUCLEOTIDE SEQUENCE [LARGE SCALE GENOMIC DNA]</scope>
    <source>
        <tissue evidence="2">Leaf</tissue>
    </source>
</reference>
<name>A0A835UFC5_VANPL</name>
<organism evidence="2 3">
    <name type="scientific">Vanilla planifolia</name>
    <name type="common">Vanilla</name>
    <dbReference type="NCBI Taxonomy" id="51239"/>
    <lineage>
        <taxon>Eukaryota</taxon>
        <taxon>Viridiplantae</taxon>
        <taxon>Streptophyta</taxon>
        <taxon>Embryophyta</taxon>
        <taxon>Tracheophyta</taxon>
        <taxon>Spermatophyta</taxon>
        <taxon>Magnoliopsida</taxon>
        <taxon>Liliopsida</taxon>
        <taxon>Asparagales</taxon>
        <taxon>Orchidaceae</taxon>
        <taxon>Vanilloideae</taxon>
        <taxon>Vanilleae</taxon>
        <taxon>Vanilla</taxon>
    </lineage>
</organism>
<dbReference type="EMBL" id="JADCNL010000012">
    <property type="protein sequence ID" value="KAG0457316.1"/>
    <property type="molecule type" value="Genomic_DNA"/>
</dbReference>
<protein>
    <recommendedName>
        <fullName evidence="1">DUF547 domain-containing protein</fullName>
    </recommendedName>
</protein>
<accession>A0A835UFC5</accession>
<dbReference type="Proteomes" id="UP000636800">
    <property type="component" value="Chromosome 12"/>
</dbReference>